<gene>
    <name evidence="1" type="ORF">OKIOD_LOCUS1007</name>
</gene>
<name>A0ABN7RPR0_OIKDI</name>
<proteinExistence type="predicted"/>
<dbReference type="EMBL" id="OU015568">
    <property type="protein sequence ID" value="CAG5080028.1"/>
    <property type="molecule type" value="Genomic_DNA"/>
</dbReference>
<evidence type="ECO:0000313" key="2">
    <source>
        <dbReference type="Proteomes" id="UP001158576"/>
    </source>
</evidence>
<evidence type="ECO:0000313" key="1">
    <source>
        <dbReference type="EMBL" id="CAG5080028.1"/>
    </source>
</evidence>
<dbReference type="Proteomes" id="UP001158576">
    <property type="component" value="Chromosome PAR"/>
</dbReference>
<sequence>MRKDAAYEFCGSMNKSLPKERLTVVHATSNFVARNFWLDVNFTFPEISVSDSPLKNEVESILQSLKLQEVQVYLLRTLIEKYNLLDENFLNKTYTVIRDVSSVFAAFPSFYLGTIEDFSPNASDIPWCPDHPIKPIGLSYQNEGLLPLFSYSKARAICF</sequence>
<accession>A0ABN7RPR0</accession>
<protein>
    <submittedName>
        <fullName evidence="1">Oidioi.mRNA.OKI2018_I69.PAR.g9449.t1.cds</fullName>
    </submittedName>
</protein>
<reference evidence="1 2" key="1">
    <citation type="submission" date="2021-04" db="EMBL/GenBank/DDBJ databases">
        <authorList>
            <person name="Bliznina A."/>
        </authorList>
    </citation>
    <scope>NUCLEOTIDE SEQUENCE [LARGE SCALE GENOMIC DNA]</scope>
</reference>
<organism evidence="1 2">
    <name type="scientific">Oikopleura dioica</name>
    <name type="common">Tunicate</name>
    <dbReference type="NCBI Taxonomy" id="34765"/>
    <lineage>
        <taxon>Eukaryota</taxon>
        <taxon>Metazoa</taxon>
        <taxon>Chordata</taxon>
        <taxon>Tunicata</taxon>
        <taxon>Appendicularia</taxon>
        <taxon>Copelata</taxon>
        <taxon>Oikopleuridae</taxon>
        <taxon>Oikopleura</taxon>
    </lineage>
</organism>
<keyword evidence="2" id="KW-1185">Reference proteome</keyword>